<comment type="caution">
    <text evidence="1">The sequence shown here is derived from an EMBL/GenBank/DDBJ whole genome shotgun (WGS) entry which is preliminary data.</text>
</comment>
<name>A0ABT1M0P3_9MYCO</name>
<evidence type="ECO:0008006" key="3">
    <source>
        <dbReference type="Google" id="ProtNLM"/>
    </source>
</evidence>
<evidence type="ECO:0000313" key="2">
    <source>
        <dbReference type="Proteomes" id="UP001651690"/>
    </source>
</evidence>
<reference evidence="1 2" key="1">
    <citation type="submission" date="2022-06" db="EMBL/GenBank/DDBJ databases">
        <title>Mycolicibacterium sp. CAU 1645 isolated from seawater.</title>
        <authorList>
            <person name="Kim W."/>
        </authorList>
    </citation>
    <scope>NUCLEOTIDE SEQUENCE [LARGE SCALE GENOMIC DNA]</scope>
    <source>
        <strain evidence="1 2">CAU 1645</strain>
    </source>
</reference>
<protein>
    <recommendedName>
        <fullName evidence="3">DUF2716 domain-containing protein</fullName>
    </recommendedName>
</protein>
<evidence type="ECO:0000313" key="1">
    <source>
        <dbReference type="EMBL" id="MCP9272716.1"/>
    </source>
</evidence>
<accession>A0ABT1M0P3</accession>
<organism evidence="1 2">
    <name type="scientific">Mycolicibacterium arenosum</name>
    <dbReference type="NCBI Taxonomy" id="2952157"/>
    <lineage>
        <taxon>Bacteria</taxon>
        <taxon>Bacillati</taxon>
        <taxon>Actinomycetota</taxon>
        <taxon>Actinomycetes</taxon>
        <taxon>Mycobacteriales</taxon>
        <taxon>Mycobacteriaceae</taxon>
        <taxon>Mycolicibacterium</taxon>
    </lineage>
</organism>
<dbReference type="EMBL" id="JANDBD010000004">
    <property type="protein sequence ID" value="MCP9272716.1"/>
    <property type="molecule type" value="Genomic_DNA"/>
</dbReference>
<dbReference type="Proteomes" id="UP001651690">
    <property type="component" value="Unassembled WGS sequence"/>
</dbReference>
<gene>
    <name evidence="1" type="ORF">NM203_11030</name>
</gene>
<proteinExistence type="predicted"/>
<sequence length="213" mass="22856">MDAENAYVTTRRQLRGVAESLIAGPQFRAAGTIRLAVRPDGFVGVELPLAVHGVEFCWQDGAAPLRGRAADLATAADITFGPPDGVYDIVDPLSADEELDVDPVAAELLHRCLYAGGYALKQVLPEQHPVLWPGHFDVAVTEAEVNYGVSAGDEHHPLPYAYVGPWVQREGPFWNAPFGAIRPLTVAHDVDELAVDIVAFLNEGRAALLAGLD</sequence>
<dbReference type="RefSeq" id="WP_255059935.1">
    <property type="nucleotide sequence ID" value="NZ_JANDBD010000004.1"/>
</dbReference>
<keyword evidence="2" id="KW-1185">Reference proteome</keyword>